<dbReference type="AlphaFoldDB" id="A0A6V7HGB8"/>
<comment type="caution">
    <text evidence="1">The sequence shown here is derived from an EMBL/GenBank/DDBJ whole genome shotgun (WGS) entry which is preliminary data.</text>
</comment>
<organism evidence="1 2">
    <name type="scientific">Heterotrigona itama</name>
    <dbReference type="NCBI Taxonomy" id="395501"/>
    <lineage>
        <taxon>Eukaryota</taxon>
        <taxon>Metazoa</taxon>
        <taxon>Ecdysozoa</taxon>
        <taxon>Arthropoda</taxon>
        <taxon>Hexapoda</taxon>
        <taxon>Insecta</taxon>
        <taxon>Pterygota</taxon>
        <taxon>Neoptera</taxon>
        <taxon>Endopterygota</taxon>
        <taxon>Hymenoptera</taxon>
        <taxon>Apocrita</taxon>
        <taxon>Aculeata</taxon>
        <taxon>Apoidea</taxon>
        <taxon>Anthophila</taxon>
        <taxon>Apidae</taxon>
        <taxon>Heterotrigona</taxon>
    </lineage>
</organism>
<protein>
    <submittedName>
        <fullName evidence="1">Uncharacterized protein</fullName>
    </submittedName>
</protein>
<gene>
    <name evidence="1" type="ORF">MHI_LOCUS859559</name>
</gene>
<keyword evidence="2" id="KW-1185">Reference proteome</keyword>
<dbReference type="Proteomes" id="UP000752696">
    <property type="component" value="Unassembled WGS sequence"/>
</dbReference>
<evidence type="ECO:0000313" key="2">
    <source>
        <dbReference type="Proteomes" id="UP000752696"/>
    </source>
</evidence>
<accession>A0A6V7HGB8</accession>
<feature type="non-terminal residue" evidence="1">
    <location>
        <position position="49"/>
    </location>
</feature>
<evidence type="ECO:0000313" key="1">
    <source>
        <dbReference type="EMBL" id="CAD1479451.1"/>
    </source>
</evidence>
<proteinExistence type="predicted"/>
<reference evidence="1" key="1">
    <citation type="submission" date="2020-07" db="EMBL/GenBank/DDBJ databases">
        <authorList>
            <person name="Nazaruddin N."/>
        </authorList>
    </citation>
    <scope>NUCLEOTIDE SEQUENCE</scope>
</reference>
<name>A0A6V7HGB8_9HYME</name>
<feature type="non-terminal residue" evidence="1">
    <location>
        <position position="1"/>
    </location>
</feature>
<sequence length="49" mass="5830">NCLILIQIIFRFFLSPLKIGKKYWLKFIRINTQSNFVSVKNILNICVKT</sequence>
<dbReference type="EMBL" id="CAJDYZ010011439">
    <property type="protein sequence ID" value="CAD1479451.1"/>
    <property type="molecule type" value="Genomic_DNA"/>
</dbReference>